<sequence length="130" mass="13494">MTNQTLSDTTVGQQMAVLNAAFTQVATSLAATAVSAGSTTVEPTNDDINVTYADALQLVASSLSGIIPSGKVPGFPAMLLTLDPIIAKVTTQLSITLPGSFALVTDLMKDVQQFLLAEGFTQTRTALVFT</sequence>
<comment type="caution">
    <text evidence="1">The sequence shown here is derived from an EMBL/GenBank/DDBJ whole genome shotgun (WGS) entry which is preliminary data.</text>
</comment>
<dbReference type="AlphaFoldDB" id="A0AAD7CCU7"/>
<organism evidence="1 2">
    <name type="scientific">Mycena rosella</name>
    <name type="common">Pink bonnet</name>
    <name type="synonym">Agaricus rosellus</name>
    <dbReference type="NCBI Taxonomy" id="1033263"/>
    <lineage>
        <taxon>Eukaryota</taxon>
        <taxon>Fungi</taxon>
        <taxon>Dikarya</taxon>
        <taxon>Basidiomycota</taxon>
        <taxon>Agaricomycotina</taxon>
        <taxon>Agaricomycetes</taxon>
        <taxon>Agaricomycetidae</taxon>
        <taxon>Agaricales</taxon>
        <taxon>Marasmiineae</taxon>
        <taxon>Mycenaceae</taxon>
        <taxon>Mycena</taxon>
    </lineage>
</organism>
<gene>
    <name evidence="1" type="ORF">B0H17DRAFT_1339046</name>
</gene>
<name>A0AAD7CCU7_MYCRO</name>
<dbReference type="Proteomes" id="UP001221757">
    <property type="component" value="Unassembled WGS sequence"/>
</dbReference>
<accession>A0AAD7CCU7</accession>
<evidence type="ECO:0000313" key="2">
    <source>
        <dbReference type="Proteomes" id="UP001221757"/>
    </source>
</evidence>
<proteinExistence type="predicted"/>
<dbReference type="EMBL" id="JARKIE010000398">
    <property type="protein sequence ID" value="KAJ7645384.1"/>
    <property type="molecule type" value="Genomic_DNA"/>
</dbReference>
<protein>
    <submittedName>
        <fullName evidence="1">Uncharacterized protein</fullName>
    </submittedName>
</protein>
<reference evidence="1" key="1">
    <citation type="submission" date="2023-03" db="EMBL/GenBank/DDBJ databases">
        <title>Massive genome expansion in bonnet fungi (Mycena s.s.) driven by repeated elements and novel gene families across ecological guilds.</title>
        <authorList>
            <consortium name="Lawrence Berkeley National Laboratory"/>
            <person name="Harder C.B."/>
            <person name="Miyauchi S."/>
            <person name="Viragh M."/>
            <person name="Kuo A."/>
            <person name="Thoen E."/>
            <person name="Andreopoulos B."/>
            <person name="Lu D."/>
            <person name="Skrede I."/>
            <person name="Drula E."/>
            <person name="Henrissat B."/>
            <person name="Morin E."/>
            <person name="Kohler A."/>
            <person name="Barry K."/>
            <person name="LaButti K."/>
            <person name="Morin E."/>
            <person name="Salamov A."/>
            <person name="Lipzen A."/>
            <person name="Mereny Z."/>
            <person name="Hegedus B."/>
            <person name="Baldrian P."/>
            <person name="Stursova M."/>
            <person name="Weitz H."/>
            <person name="Taylor A."/>
            <person name="Grigoriev I.V."/>
            <person name="Nagy L.G."/>
            <person name="Martin F."/>
            <person name="Kauserud H."/>
        </authorList>
    </citation>
    <scope>NUCLEOTIDE SEQUENCE</scope>
    <source>
        <strain evidence="1">CBHHK067</strain>
    </source>
</reference>
<evidence type="ECO:0000313" key="1">
    <source>
        <dbReference type="EMBL" id="KAJ7645384.1"/>
    </source>
</evidence>
<keyword evidence="2" id="KW-1185">Reference proteome</keyword>